<keyword evidence="2" id="KW-1185">Reference proteome</keyword>
<accession>A0A1H0B5R2</accession>
<sequence length="79" mass="8516">MAQSQLSESDEGKRVVDRDGNKVGIVSGFSGGIAHVNPDPSIADTILAKLGWENVDEDDYALAQSDVETVTEDEIRLKI</sequence>
<name>A0A1H0B5R2_9EURY</name>
<dbReference type="STRING" id="996166.SAMN05192554_1345"/>
<organism evidence="1 2">
    <name type="scientific">Haloarchaeobius iranensis</name>
    <dbReference type="NCBI Taxonomy" id="996166"/>
    <lineage>
        <taxon>Archaea</taxon>
        <taxon>Methanobacteriati</taxon>
        <taxon>Methanobacteriota</taxon>
        <taxon>Stenosarchaea group</taxon>
        <taxon>Halobacteria</taxon>
        <taxon>Halobacteriales</taxon>
        <taxon>Halorubellaceae</taxon>
        <taxon>Haloarchaeobius</taxon>
    </lineage>
</organism>
<reference evidence="1 2" key="1">
    <citation type="submission" date="2016-10" db="EMBL/GenBank/DDBJ databases">
        <authorList>
            <person name="de Groot N.N."/>
        </authorList>
    </citation>
    <scope>NUCLEOTIDE SEQUENCE [LARGE SCALE GENOMIC DNA]</scope>
    <source>
        <strain evidence="2">EB21,IBRC-M 10013,KCTC 4048</strain>
    </source>
</reference>
<evidence type="ECO:0000313" key="2">
    <source>
        <dbReference type="Proteomes" id="UP000199370"/>
    </source>
</evidence>
<evidence type="ECO:0008006" key="3">
    <source>
        <dbReference type="Google" id="ProtNLM"/>
    </source>
</evidence>
<dbReference type="Proteomes" id="UP000199370">
    <property type="component" value="Unassembled WGS sequence"/>
</dbReference>
<gene>
    <name evidence="1" type="ORF">SAMN05192554_1345</name>
</gene>
<dbReference type="RefSeq" id="WP_089736303.1">
    <property type="nucleotide sequence ID" value="NZ_FNIA01000034.1"/>
</dbReference>
<dbReference type="OrthoDB" id="229248at2157"/>
<proteinExistence type="predicted"/>
<dbReference type="EMBL" id="FNIA01000034">
    <property type="protein sequence ID" value="SDN40964.1"/>
    <property type="molecule type" value="Genomic_DNA"/>
</dbReference>
<evidence type="ECO:0000313" key="1">
    <source>
        <dbReference type="EMBL" id="SDN40964.1"/>
    </source>
</evidence>
<protein>
    <recommendedName>
        <fullName evidence="3">PRC-barrel domain-containing protein</fullName>
    </recommendedName>
</protein>
<dbReference type="AlphaFoldDB" id="A0A1H0B5R2"/>